<proteinExistence type="inferred from homology"/>
<feature type="compositionally biased region" description="Polar residues" evidence="7">
    <location>
        <begin position="76"/>
        <end position="89"/>
    </location>
</feature>
<feature type="domain" description="Tim44-like" evidence="8">
    <location>
        <begin position="417"/>
        <end position="571"/>
    </location>
</feature>
<keyword evidence="5" id="KW-0496">Mitochondrion</keyword>
<evidence type="ECO:0000313" key="10">
    <source>
        <dbReference type="Proteomes" id="UP001562354"/>
    </source>
</evidence>
<accession>A0ABR3PDJ2</accession>
<name>A0ABR3PDJ2_9PEZI</name>
<dbReference type="InterPro" id="IPR032710">
    <property type="entry name" value="NTF2-like_dom_sf"/>
</dbReference>
<evidence type="ECO:0000256" key="1">
    <source>
        <dbReference type="ARBA" id="ARBA00004273"/>
    </source>
</evidence>
<dbReference type="EMBL" id="JBFMKM010000009">
    <property type="protein sequence ID" value="KAL1304228.1"/>
    <property type="molecule type" value="Genomic_DNA"/>
</dbReference>
<reference evidence="9 10" key="1">
    <citation type="submission" date="2024-07" db="EMBL/GenBank/DDBJ databases">
        <title>Draft sequence of the Neodothiora populina.</title>
        <authorList>
            <person name="Drown D.D."/>
            <person name="Schuette U.S."/>
            <person name="Buechlein A.B."/>
            <person name="Rusch D.R."/>
            <person name="Winton L.W."/>
            <person name="Adams G.A."/>
        </authorList>
    </citation>
    <scope>NUCLEOTIDE SEQUENCE [LARGE SCALE GENOMIC DNA]</scope>
    <source>
        <strain evidence="9 10">CPC 39397</strain>
    </source>
</reference>
<feature type="region of interest" description="Disordered" evidence="7">
    <location>
        <begin position="320"/>
        <end position="350"/>
    </location>
</feature>
<feature type="compositionally biased region" description="Basic and acidic residues" evidence="7">
    <location>
        <begin position="320"/>
        <end position="337"/>
    </location>
</feature>
<dbReference type="InterPro" id="IPR039544">
    <property type="entry name" value="Tim44-like"/>
</dbReference>
<sequence>MSALGRKALTLGVASKVVPSSNLLSTNGRTVAYRRISSPALLNNAQHYHNSSASAARQYSSSLTPLGPSALRSRFLPSTMSTSIQTRNVSFKEMQKERQRQRAGQAAAAPKEAKAAPKSEPEAKDESAKAAPKSEEKEFDAAEEAYRRAREEDGFGQKKAEPEPEESTGDKTEDQTKEKKAAPPPPKHGNKTPWQVFTETLQTEFKASKEWNESQQQLQGSLHDFQQNPNVQKAKSAYSKATDAATSTTTAALKSTAGAIGSGAAWTWDTSVVKGLRKSATVVGSGLEKATRPVRQTEAYKNVKEVIDDGSSSRYGGWVEKEERRKRREAKEAEEAARNGGRRPSEPMVEDPEAGVNITLHKDAKWKESWRDFRDSSKTMQRLFSIKSAYAESENPLVSTARSISDKIAGFFAENETAMVIKKFREMDPAFQVEPFLQEMREYILPEVLDAYVKGDVETLKLWLSAAQYQVYAALMQQYTQHGLKSDGRILDIRNVDILNARLLEPGDIPVFVIMCRTQEVHVYRNKKTGELASGMEDKVQQVTYAIGVTRLPEDVSNPETRGWRLIELQKSGRDYI</sequence>
<evidence type="ECO:0000256" key="3">
    <source>
        <dbReference type="ARBA" id="ARBA00022792"/>
    </source>
</evidence>
<dbReference type="PANTHER" id="PTHR10721:SF1">
    <property type="entry name" value="MITOCHONDRIAL IMPORT INNER MEMBRANE TRANSLOCASE SUBUNIT TIM44"/>
    <property type="match status" value="1"/>
</dbReference>
<evidence type="ECO:0000313" key="9">
    <source>
        <dbReference type="EMBL" id="KAL1304228.1"/>
    </source>
</evidence>
<evidence type="ECO:0000256" key="6">
    <source>
        <dbReference type="ARBA" id="ARBA00023136"/>
    </source>
</evidence>
<dbReference type="PANTHER" id="PTHR10721">
    <property type="entry name" value="MITOCHONDRIAL IMPORT INNER MEMBRANE TRANSLOCASE SUBUNIT TIM44"/>
    <property type="match status" value="1"/>
</dbReference>
<keyword evidence="3" id="KW-0999">Mitochondrion inner membrane</keyword>
<keyword evidence="4" id="KW-0809">Transit peptide</keyword>
<comment type="caution">
    <text evidence="9">The sequence shown here is derived from an EMBL/GenBank/DDBJ whole genome shotgun (WGS) entry which is preliminary data.</text>
</comment>
<evidence type="ECO:0000259" key="8">
    <source>
        <dbReference type="SMART" id="SM00978"/>
    </source>
</evidence>
<feature type="compositionally biased region" description="Basic and acidic residues" evidence="7">
    <location>
        <begin position="111"/>
        <end position="181"/>
    </location>
</feature>
<dbReference type="RefSeq" id="XP_069200503.1">
    <property type="nucleotide sequence ID" value="XM_069346494.1"/>
</dbReference>
<dbReference type="Pfam" id="PF04280">
    <property type="entry name" value="Tim44"/>
    <property type="match status" value="1"/>
</dbReference>
<dbReference type="SUPFAM" id="SSF54427">
    <property type="entry name" value="NTF2-like"/>
    <property type="match status" value="1"/>
</dbReference>
<comment type="subcellular location">
    <subcellularLocation>
        <location evidence="1">Mitochondrion inner membrane</location>
    </subcellularLocation>
</comment>
<protein>
    <recommendedName>
        <fullName evidence="8">Tim44-like domain-containing protein</fullName>
    </recommendedName>
</protein>
<organism evidence="9 10">
    <name type="scientific">Neodothiora populina</name>
    <dbReference type="NCBI Taxonomy" id="2781224"/>
    <lineage>
        <taxon>Eukaryota</taxon>
        <taxon>Fungi</taxon>
        <taxon>Dikarya</taxon>
        <taxon>Ascomycota</taxon>
        <taxon>Pezizomycotina</taxon>
        <taxon>Dothideomycetes</taxon>
        <taxon>Dothideomycetidae</taxon>
        <taxon>Dothideales</taxon>
        <taxon>Dothioraceae</taxon>
        <taxon>Neodothiora</taxon>
    </lineage>
</organism>
<dbReference type="InterPro" id="IPR007379">
    <property type="entry name" value="Tim44-like_dom"/>
</dbReference>
<evidence type="ECO:0000256" key="7">
    <source>
        <dbReference type="SAM" id="MobiDB-lite"/>
    </source>
</evidence>
<dbReference type="GeneID" id="95974351"/>
<keyword evidence="6" id="KW-0472">Membrane</keyword>
<comment type="similarity">
    <text evidence="2">Belongs to the Tim44 family.</text>
</comment>
<gene>
    <name evidence="9" type="ORF">AAFC00_000648</name>
</gene>
<keyword evidence="10" id="KW-1185">Reference proteome</keyword>
<evidence type="ECO:0000256" key="5">
    <source>
        <dbReference type="ARBA" id="ARBA00023128"/>
    </source>
</evidence>
<dbReference type="Proteomes" id="UP001562354">
    <property type="component" value="Unassembled WGS sequence"/>
</dbReference>
<evidence type="ECO:0000256" key="4">
    <source>
        <dbReference type="ARBA" id="ARBA00022946"/>
    </source>
</evidence>
<evidence type="ECO:0000256" key="2">
    <source>
        <dbReference type="ARBA" id="ARBA00009597"/>
    </source>
</evidence>
<dbReference type="SMART" id="SM00978">
    <property type="entry name" value="Tim44"/>
    <property type="match status" value="1"/>
</dbReference>
<dbReference type="Gene3D" id="3.10.450.240">
    <property type="match status" value="1"/>
</dbReference>
<feature type="region of interest" description="Disordered" evidence="7">
    <location>
        <begin position="72"/>
        <end position="194"/>
    </location>
</feature>